<comment type="caution">
    <text evidence="2">The sequence shown here is derived from an EMBL/GenBank/DDBJ whole genome shotgun (WGS) entry which is preliminary data.</text>
</comment>
<sequence length="123" mass="13831">MTQMVKGEEQDGDEGEQEVEKSMLGAPTTSRFRDASTIKALRKHYDRAEFGTFSDCPATVRQCGVPSLWTVRRLFRTDPLSSPAGWVGMTDLRSLIKFYQGQVPMSFDVIEHVETVVELSVMP</sequence>
<feature type="region of interest" description="Disordered" evidence="1">
    <location>
        <begin position="1"/>
        <end position="26"/>
    </location>
</feature>
<organism evidence="2 3">
    <name type="scientific">Ustilaginoidea virens</name>
    <name type="common">Rice false smut fungus</name>
    <name type="synonym">Villosiclava virens</name>
    <dbReference type="NCBI Taxonomy" id="1159556"/>
    <lineage>
        <taxon>Eukaryota</taxon>
        <taxon>Fungi</taxon>
        <taxon>Dikarya</taxon>
        <taxon>Ascomycota</taxon>
        <taxon>Pezizomycotina</taxon>
        <taxon>Sordariomycetes</taxon>
        <taxon>Hypocreomycetidae</taxon>
        <taxon>Hypocreales</taxon>
        <taxon>Clavicipitaceae</taxon>
        <taxon>Ustilaginoidea</taxon>
    </lineage>
</organism>
<evidence type="ECO:0000313" key="3">
    <source>
        <dbReference type="Proteomes" id="UP000054053"/>
    </source>
</evidence>
<protein>
    <submittedName>
        <fullName evidence="2">Uncharacterized protein</fullName>
    </submittedName>
</protein>
<gene>
    <name evidence="2" type="ORF">UVI_02017430</name>
</gene>
<proteinExistence type="predicted"/>
<name>A0A1B5KUG6_USTVR</name>
<evidence type="ECO:0000313" key="2">
    <source>
        <dbReference type="EMBL" id="GAO13634.1"/>
    </source>
</evidence>
<dbReference type="EMBL" id="BBTG02000007">
    <property type="protein sequence ID" value="GAO13634.1"/>
    <property type="molecule type" value="Genomic_DNA"/>
</dbReference>
<dbReference type="AlphaFoldDB" id="A0A1B5KUG6"/>
<accession>A0A1B5KUG6</accession>
<dbReference type="Proteomes" id="UP000054053">
    <property type="component" value="Unassembled WGS sequence"/>
</dbReference>
<evidence type="ECO:0000256" key="1">
    <source>
        <dbReference type="SAM" id="MobiDB-lite"/>
    </source>
</evidence>
<reference evidence="3" key="1">
    <citation type="journal article" date="2016" name="Genome Announc.">
        <title>Genome sequence of Ustilaginoidea virens IPU010, a rice pathogenic fungus causing false smut.</title>
        <authorList>
            <person name="Kumagai T."/>
            <person name="Ishii T."/>
            <person name="Terai G."/>
            <person name="Umemura M."/>
            <person name="Machida M."/>
            <person name="Asai K."/>
        </authorList>
    </citation>
    <scope>NUCLEOTIDE SEQUENCE [LARGE SCALE GENOMIC DNA]</scope>
    <source>
        <strain evidence="3">IPU010</strain>
    </source>
</reference>